<keyword evidence="2" id="KW-1185">Reference proteome</keyword>
<gene>
    <name evidence="1" type="ORF">GCM10009601_04330</name>
</gene>
<protein>
    <submittedName>
        <fullName evidence="1">Histidine phosphatase family protein</fullName>
    </submittedName>
</protein>
<evidence type="ECO:0000313" key="2">
    <source>
        <dbReference type="Proteomes" id="UP001500973"/>
    </source>
</evidence>
<dbReference type="SUPFAM" id="SSF53254">
    <property type="entry name" value="Phosphoglycerate mutase-like"/>
    <property type="match status" value="1"/>
</dbReference>
<dbReference type="Gene3D" id="3.40.50.1240">
    <property type="entry name" value="Phosphoglycerate mutase-like"/>
    <property type="match status" value="1"/>
</dbReference>
<name>A0ABP4J9H0_9ACTN</name>
<dbReference type="InterPro" id="IPR013078">
    <property type="entry name" value="His_Pase_superF_clade-1"/>
</dbReference>
<reference evidence="2" key="1">
    <citation type="journal article" date="2019" name="Int. J. Syst. Evol. Microbiol.">
        <title>The Global Catalogue of Microorganisms (GCM) 10K type strain sequencing project: providing services to taxonomists for standard genome sequencing and annotation.</title>
        <authorList>
            <consortium name="The Broad Institute Genomics Platform"/>
            <consortium name="The Broad Institute Genome Sequencing Center for Infectious Disease"/>
            <person name="Wu L."/>
            <person name="Ma J."/>
        </authorList>
    </citation>
    <scope>NUCLEOTIDE SEQUENCE [LARGE SCALE GENOMIC DNA]</scope>
    <source>
        <strain evidence="2">JCM 11756</strain>
    </source>
</reference>
<organism evidence="1 2">
    <name type="scientific">Streptomyces thermospinosisporus</name>
    <dbReference type="NCBI Taxonomy" id="161482"/>
    <lineage>
        <taxon>Bacteria</taxon>
        <taxon>Bacillati</taxon>
        <taxon>Actinomycetota</taxon>
        <taxon>Actinomycetes</taxon>
        <taxon>Kitasatosporales</taxon>
        <taxon>Streptomycetaceae</taxon>
        <taxon>Streptomyces</taxon>
    </lineage>
</organism>
<dbReference type="SMART" id="SM00855">
    <property type="entry name" value="PGAM"/>
    <property type="match status" value="1"/>
</dbReference>
<accession>A0ABP4J9H0</accession>
<dbReference type="EMBL" id="BAAAIZ010000005">
    <property type="protein sequence ID" value="GAA1415178.1"/>
    <property type="molecule type" value="Genomic_DNA"/>
</dbReference>
<dbReference type="InterPro" id="IPR029033">
    <property type="entry name" value="His_PPase_superfam"/>
</dbReference>
<comment type="caution">
    <text evidence="1">The sequence shown here is derived from an EMBL/GenBank/DDBJ whole genome shotgun (WGS) entry which is preliminary data.</text>
</comment>
<proteinExistence type="predicted"/>
<sequence>MACATYHGPAGADPAKGALMTIRLTLLCAAAPIAREVRFADTPLDERALRQARTAAGSLPTATVRYAAPSQRCRQTAEALGWDSAITEPALRDVGMGRWYGRTPEELATADAAGFTAWLSDPEAAPHGGESVADVCRRVAEWLDALSADAGRVVAVVEQAVARAAVIRALDTPPASFWRIDVPPLSAVSLTGRARRWNLRMGAVVGSGDS</sequence>
<evidence type="ECO:0000313" key="1">
    <source>
        <dbReference type="EMBL" id="GAA1415178.1"/>
    </source>
</evidence>
<dbReference type="Proteomes" id="UP001500973">
    <property type="component" value="Unassembled WGS sequence"/>
</dbReference>
<dbReference type="Pfam" id="PF00300">
    <property type="entry name" value="His_Phos_1"/>
    <property type="match status" value="1"/>
</dbReference>